<feature type="region of interest" description="Disordered" evidence="1">
    <location>
        <begin position="1"/>
        <end position="51"/>
    </location>
</feature>
<proteinExistence type="predicted"/>
<feature type="region of interest" description="Disordered" evidence="1">
    <location>
        <begin position="192"/>
        <end position="283"/>
    </location>
</feature>
<feature type="compositionally biased region" description="Polar residues" evidence="1">
    <location>
        <begin position="93"/>
        <end position="111"/>
    </location>
</feature>
<evidence type="ECO:0000256" key="1">
    <source>
        <dbReference type="SAM" id="MobiDB-lite"/>
    </source>
</evidence>
<accession>A0A067LZA9</accession>
<sequence>MSTYFAQHPQPSSFPLTAPKMRQEGFHVQSASSAQPPSPGPSSPTNPLDASLFFGQQMFPDSFRKFNNDHQVDINETLASMISPGHFARGPGSTDSGDRSTQSSVSQTHIGNDQHHPLDLQGFSQHQQQQHQQQAHNQLFNSHYQPHIPFARPPRDEIDSQSSQSREMFFDHPPNEFHSFSATGLQRLQLNTNGHSSERPDTPSSIALPSPADTAFRSARSPSSTGASRSRSRTRSSKAPSLAHRGISKKRASISSPSPPVIRPSPPPGSRPQAIMIPSANGGHPMSPMGLHMPGHSQTAPTTWFLPPHASDYIPGSDPLHQVHPFGQFAGHSVPKTGPMKDSMNVEDPMTKQSVSHSATWLLSLFVTYSYFHFRIRTEPRCSARNAVAAESLTTQSSGGAGTTLMKKSRSCRLCSLSACWTPPLSQVR</sequence>
<dbReference type="InParanoid" id="A0A067LZA9"/>
<feature type="compositionally biased region" description="Polar residues" evidence="1">
    <location>
        <begin position="1"/>
        <end position="15"/>
    </location>
</feature>
<keyword evidence="3" id="KW-1185">Reference proteome</keyword>
<protein>
    <submittedName>
        <fullName evidence="2">Uncharacterized protein</fullName>
    </submittedName>
</protein>
<evidence type="ECO:0000313" key="3">
    <source>
        <dbReference type="Proteomes" id="UP000027195"/>
    </source>
</evidence>
<feature type="compositionally biased region" description="Low complexity" evidence="1">
    <location>
        <begin position="125"/>
        <end position="138"/>
    </location>
</feature>
<dbReference type="STRING" id="930990.A0A067LZA9"/>
<organism evidence="2 3">
    <name type="scientific">Botryobasidium botryosum (strain FD-172 SS1)</name>
    <dbReference type="NCBI Taxonomy" id="930990"/>
    <lineage>
        <taxon>Eukaryota</taxon>
        <taxon>Fungi</taxon>
        <taxon>Dikarya</taxon>
        <taxon>Basidiomycota</taxon>
        <taxon>Agaricomycotina</taxon>
        <taxon>Agaricomycetes</taxon>
        <taxon>Cantharellales</taxon>
        <taxon>Botryobasidiaceae</taxon>
        <taxon>Botryobasidium</taxon>
    </lineage>
</organism>
<dbReference type="HOGENOM" id="CLU_639325_0_0_1"/>
<gene>
    <name evidence="2" type="ORF">BOTBODRAFT_558091</name>
</gene>
<feature type="region of interest" description="Disordered" evidence="1">
    <location>
        <begin position="83"/>
        <end position="179"/>
    </location>
</feature>
<dbReference type="Proteomes" id="UP000027195">
    <property type="component" value="Unassembled WGS sequence"/>
</dbReference>
<feature type="compositionally biased region" description="Low complexity" evidence="1">
    <location>
        <begin position="217"/>
        <end position="229"/>
    </location>
</feature>
<dbReference type="AlphaFoldDB" id="A0A067LZA9"/>
<dbReference type="EMBL" id="KL198086">
    <property type="protein sequence ID" value="KDQ08763.1"/>
    <property type="molecule type" value="Genomic_DNA"/>
</dbReference>
<evidence type="ECO:0000313" key="2">
    <source>
        <dbReference type="EMBL" id="KDQ08763.1"/>
    </source>
</evidence>
<name>A0A067LZA9_BOTB1</name>
<reference evidence="3" key="1">
    <citation type="journal article" date="2014" name="Proc. Natl. Acad. Sci. U.S.A.">
        <title>Extensive sampling of basidiomycete genomes demonstrates inadequacy of the white-rot/brown-rot paradigm for wood decay fungi.</title>
        <authorList>
            <person name="Riley R."/>
            <person name="Salamov A.A."/>
            <person name="Brown D.W."/>
            <person name="Nagy L.G."/>
            <person name="Floudas D."/>
            <person name="Held B.W."/>
            <person name="Levasseur A."/>
            <person name="Lombard V."/>
            <person name="Morin E."/>
            <person name="Otillar R."/>
            <person name="Lindquist E.A."/>
            <person name="Sun H."/>
            <person name="LaButti K.M."/>
            <person name="Schmutz J."/>
            <person name="Jabbour D."/>
            <person name="Luo H."/>
            <person name="Baker S.E."/>
            <person name="Pisabarro A.G."/>
            <person name="Walton J.D."/>
            <person name="Blanchette R.A."/>
            <person name="Henrissat B."/>
            <person name="Martin F."/>
            <person name="Cullen D."/>
            <person name="Hibbett D.S."/>
            <person name="Grigoriev I.V."/>
        </authorList>
    </citation>
    <scope>NUCLEOTIDE SEQUENCE [LARGE SCALE GENOMIC DNA]</scope>
    <source>
        <strain evidence="3">FD-172 SS1</strain>
    </source>
</reference>
<feature type="compositionally biased region" description="Pro residues" evidence="1">
    <location>
        <begin position="257"/>
        <end position="270"/>
    </location>
</feature>